<dbReference type="AlphaFoldDB" id="U9URL2"/>
<proteinExistence type="predicted"/>
<gene>
    <name evidence="1" type="ORF">GLOINDRAFT_344702</name>
</gene>
<protein>
    <submittedName>
        <fullName evidence="1">Uncharacterized protein</fullName>
    </submittedName>
</protein>
<evidence type="ECO:0000313" key="1">
    <source>
        <dbReference type="EMBL" id="ESA18226.1"/>
    </source>
</evidence>
<accession>U9URL2</accession>
<name>U9URL2_RHIID</name>
<dbReference type="EMBL" id="KI279410">
    <property type="protein sequence ID" value="ESA18226.1"/>
    <property type="molecule type" value="Genomic_DNA"/>
</dbReference>
<reference evidence="1" key="1">
    <citation type="submission" date="2013-07" db="EMBL/GenBank/DDBJ databases">
        <title>The genome of an arbuscular mycorrhizal fungus provides insights into the evolution of the oldest plant symbiosis.</title>
        <authorList>
            <consortium name="DOE Joint Genome Institute"/>
            <person name="Tisserant E."/>
            <person name="Malbreil M."/>
            <person name="Kuo A."/>
            <person name="Kohler A."/>
            <person name="Symeonidi A."/>
            <person name="Balestrini R."/>
            <person name="Charron P."/>
            <person name="Duensing N."/>
            <person name="Frei-dit-Frey N."/>
            <person name="Gianinazzi-Pearson V."/>
            <person name="Gilbert B."/>
            <person name="Handa Y."/>
            <person name="Hijri M."/>
            <person name="Kaul R."/>
            <person name="Kawaguchi M."/>
            <person name="Krajinski F."/>
            <person name="Lammers P."/>
            <person name="Lapierre D."/>
            <person name="Masclaux F.G."/>
            <person name="Murat C."/>
            <person name="Morin E."/>
            <person name="Ndikumana S."/>
            <person name="Pagni M."/>
            <person name="Petitpierre D."/>
            <person name="Requena N."/>
            <person name="Rosikiewicz P."/>
            <person name="Riley R."/>
            <person name="Saito K."/>
            <person name="San Clemente H."/>
            <person name="Shapiro H."/>
            <person name="van Tuinen D."/>
            <person name="Becard G."/>
            <person name="Bonfante P."/>
            <person name="Paszkowski U."/>
            <person name="Shachar-Hill Y."/>
            <person name="Young J.P."/>
            <person name="Sanders I.R."/>
            <person name="Henrissat B."/>
            <person name="Rensing S.A."/>
            <person name="Grigoriev I.V."/>
            <person name="Corradi N."/>
            <person name="Roux C."/>
            <person name="Martin F."/>
        </authorList>
    </citation>
    <scope>NUCLEOTIDE SEQUENCE</scope>
    <source>
        <strain evidence="1">DAOM 197198</strain>
    </source>
</reference>
<sequence>MILQYYQLGLKDKGGSKLIRKFGVCNFVISSTTITTPLSIPKISITHYFTFQIICNVSRQPQG</sequence>
<dbReference type="HOGENOM" id="CLU_2886897_0_0_1"/>
<organism evidence="1">
    <name type="scientific">Rhizophagus irregularis (strain DAOM 181602 / DAOM 197198 / MUCL 43194)</name>
    <name type="common">Arbuscular mycorrhizal fungus</name>
    <name type="synonym">Glomus intraradices</name>
    <dbReference type="NCBI Taxonomy" id="747089"/>
    <lineage>
        <taxon>Eukaryota</taxon>
        <taxon>Fungi</taxon>
        <taxon>Fungi incertae sedis</taxon>
        <taxon>Mucoromycota</taxon>
        <taxon>Glomeromycotina</taxon>
        <taxon>Glomeromycetes</taxon>
        <taxon>Glomerales</taxon>
        <taxon>Glomeraceae</taxon>
        <taxon>Rhizophagus</taxon>
    </lineage>
</organism>